<keyword evidence="7" id="KW-1185">Reference proteome</keyword>
<gene>
    <name evidence="6" type="ORF">NCCP691_35150</name>
</gene>
<dbReference type="Pfam" id="PF00990">
    <property type="entry name" value="GGDEF"/>
    <property type="match status" value="1"/>
</dbReference>
<keyword evidence="3" id="KW-0175">Coiled coil</keyword>
<dbReference type="EC" id="2.7.7.65" evidence="1"/>
<keyword evidence="4" id="KW-0812">Transmembrane</keyword>
<feature type="transmembrane region" description="Helical" evidence="4">
    <location>
        <begin position="134"/>
        <end position="154"/>
    </location>
</feature>
<accession>A0ABQ4Q8X9</accession>
<dbReference type="InterPro" id="IPR029787">
    <property type="entry name" value="Nucleotide_cyclase"/>
</dbReference>
<dbReference type="InterPro" id="IPR050469">
    <property type="entry name" value="Diguanylate_Cyclase"/>
</dbReference>
<evidence type="ECO:0000313" key="6">
    <source>
        <dbReference type="EMBL" id="GIZ53501.1"/>
    </source>
</evidence>
<comment type="catalytic activity">
    <reaction evidence="2">
        <text>2 GTP = 3',3'-c-di-GMP + 2 diphosphate</text>
        <dbReference type="Rhea" id="RHEA:24898"/>
        <dbReference type="ChEBI" id="CHEBI:33019"/>
        <dbReference type="ChEBI" id="CHEBI:37565"/>
        <dbReference type="ChEBI" id="CHEBI:58805"/>
        <dbReference type="EC" id="2.7.7.65"/>
    </reaction>
</comment>
<dbReference type="PANTHER" id="PTHR45138">
    <property type="entry name" value="REGULATORY COMPONENTS OF SENSORY TRANSDUCTION SYSTEM"/>
    <property type="match status" value="1"/>
</dbReference>
<dbReference type="InterPro" id="IPR007894">
    <property type="entry name" value="MASE2"/>
</dbReference>
<dbReference type="InterPro" id="IPR043128">
    <property type="entry name" value="Rev_trsase/Diguanyl_cyclase"/>
</dbReference>
<dbReference type="NCBIfam" id="TIGR00254">
    <property type="entry name" value="GGDEF"/>
    <property type="match status" value="1"/>
</dbReference>
<evidence type="ECO:0000256" key="4">
    <source>
        <dbReference type="SAM" id="Phobius"/>
    </source>
</evidence>
<dbReference type="Pfam" id="PF05230">
    <property type="entry name" value="MASE2"/>
    <property type="match status" value="1"/>
</dbReference>
<evidence type="ECO:0000256" key="2">
    <source>
        <dbReference type="ARBA" id="ARBA00034247"/>
    </source>
</evidence>
<dbReference type="CDD" id="cd01949">
    <property type="entry name" value="GGDEF"/>
    <property type="match status" value="1"/>
</dbReference>
<feature type="transmembrane region" description="Helical" evidence="4">
    <location>
        <begin position="103"/>
        <end position="122"/>
    </location>
</feature>
<keyword evidence="4" id="KW-1133">Transmembrane helix</keyword>
<comment type="caution">
    <text evidence="6">The sequence shown here is derived from an EMBL/GenBank/DDBJ whole genome shotgun (WGS) entry which is preliminary data.</text>
</comment>
<dbReference type="InterPro" id="IPR000160">
    <property type="entry name" value="GGDEF_dom"/>
</dbReference>
<reference evidence="6 7" key="1">
    <citation type="journal article" date="2022" name="Int. J. Syst. Evol. Microbiol.">
        <title>Noviherbaspirillum aridicola sp. nov., isolated from an arid soil in Pakistan.</title>
        <authorList>
            <person name="Khan I.U."/>
            <person name="Saqib M."/>
            <person name="Amin A."/>
            <person name="Hussain F."/>
            <person name="Li L."/>
            <person name="Liu Y.H."/>
            <person name="Fang B.Z."/>
            <person name="Ahmed I."/>
            <person name="Li W.J."/>
        </authorList>
    </citation>
    <scope>NUCLEOTIDE SEQUENCE [LARGE SCALE GENOMIC DNA]</scope>
    <source>
        <strain evidence="6 7">NCCP-691</strain>
    </source>
</reference>
<dbReference type="PANTHER" id="PTHR45138:SF9">
    <property type="entry name" value="DIGUANYLATE CYCLASE DGCM-RELATED"/>
    <property type="match status" value="1"/>
</dbReference>
<feature type="transmembrane region" description="Helical" evidence="4">
    <location>
        <begin position="29"/>
        <end position="49"/>
    </location>
</feature>
<protein>
    <recommendedName>
        <fullName evidence="1">diguanylate cyclase</fullName>
        <ecNumber evidence="1">2.7.7.65</ecNumber>
    </recommendedName>
</protein>
<organism evidence="6 7">
    <name type="scientific">Noviherbaspirillum aridicola</name>
    <dbReference type="NCBI Taxonomy" id="2849687"/>
    <lineage>
        <taxon>Bacteria</taxon>
        <taxon>Pseudomonadati</taxon>
        <taxon>Pseudomonadota</taxon>
        <taxon>Betaproteobacteria</taxon>
        <taxon>Burkholderiales</taxon>
        <taxon>Oxalobacteraceae</taxon>
        <taxon>Noviherbaspirillum</taxon>
    </lineage>
</organism>
<keyword evidence="4" id="KW-0472">Membrane</keyword>
<evidence type="ECO:0000256" key="1">
    <source>
        <dbReference type="ARBA" id="ARBA00012528"/>
    </source>
</evidence>
<proteinExistence type="predicted"/>
<dbReference type="Proteomes" id="UP000887222">
    <property type="component" value="Unassembled WGS sequence"/>
</dbReference>
<feature type="domain" description="GGDEF" evidence="5">
    <location>
        <begin position="222"/>
        <end position="355"/>
    </location>
</feature>
<dbReference type="PROSITE" id="PS50887">
    <property type="entry name" value="GGDEF"/>
    <property type="match status" value="1"/>
</dbReference>
<dbReference type="SMART" id="SM00267">
    <property type="entry name" value="GGDEF"/>
    <property type="match status" value="1"/>
</dbReference>
<dbReference type="EMBL" id="BPMK01000017">
    <property type="protein sequence ID" value="GIZ53501.1"/>
    <property type="molecule type" value="Genomic_DNA"/>
</dbReference>
<evidence type="ECO:0000313" key="7">
    <source>
        <dbReference type="Proteomes" id="UP000887222"/>
    </source>
</evidence>
<feature type="transmembrane region" description="Helical" evidence="4">
    <location>
        <begin position="70"/>
        <end position="97"/>
    </location>
</feature>
<evidence type="ECO:0000259" key="5">
    <source>
        <dbReference type="PROSITE" id="PS50887"/>
    </source>
</evidence>
<feature type="coiled-coil region" evidence="3">
    <location>
        <begin position="150"/>
        <end position="194"/>
    </location>
</feature>
<dbReference type="Gene3D" id="3.30.70.270">
    <property type="match status" value="1"/>
</dbReference>
<dbReference type="SUPFAM" id="SSF55073">
    <property type="entry name" value="Nucleotide cyclase"/>
    <property type="match status" value="1"/>
</dbReference>
<name>A0ABQ4Q8X9_9BURK</name>
<evidence type="ECO:0000256" key="3">
    <source>
        <dbReference type="SAM" id="Coils"/>
    </source>
</evidence>
<sequence>MNRRNRSLCSLLLLATIGAHLFDKGAGPVVWALASVQYLIYPQLLYLVARGSTRPREAEIRNLLLDGFCGGLWAAGLGFPVWITFILLVTVTINVTVFRGRRGFWQAAAAMSAGAVPAWLAFGARFSPETGWPATLLAILTVGVYVMIVAENAYARALGLQEARAQLRERELALKRQLEEISGLQAQLREQANRDPLTGLYNRRYFDASFERELARCQREGLPLSLVMIDVDHFKQINDRHGHPVGDEVLKALSELLQQQVRASDIACRYGGEEFLVLLPSAPPEVASARVDEWRRAFAACSVAAGDGKVHATLSAGVAGFPAHALTSNELLRRADAALYRAKTAGRNRVTVAADTTDEAVCFA</sequence>